<dbReference type="EMBL" id="VSSQ01063971">
    <property type="protein sequence ID" value="MPN16953.1"/>
    <property type="molecule type" value="Genomic_DNA"/>
</dbReference>
<accession>A0A645FYH2</accession>
<protein>
    <submittedName>
        <fullName evidence="1">Uncharacterized protein</fullName>
    </submittedName>
</protein>
<name>A0A645FYH2_9ZZZZ</name>
<dbReference type="AlphaFoldDB" id="A0A645FYH2"/>
<organism evidence="1">
    <name type="scientific">bioreactor metagenome</name>
    <dbReference type="NCBI Taxonomy" id="1076179"/>
    <lineage>
        <taxon>unclassified sequences</taxon>
        <taxon>metagenomes</taxon>
        <taxon>ecological metagenomes</taxon>
    </lineage>
</organism>
<reference evidence="1" key="1">
    <citation type="submission" date="2019-08" db="EMBL/GenBank/DDBJ databases">
        <authorList>
            <person name="Kucharzyk K."/>
            <person name="Murdoch R.W."/>
            <person name="Higgins S."/>
            <person name="Loffler F."/>
        </authorList>
    </citation>
    <scope>NUCLEOTIDE SEQUENCE</scope>
</reference>
<proteinExistence type="predicted"/>
<gene>
    <name evidence="1" type="ORF">SDC9_164302</name>
</gene>
<comment type="caution">
    <text evidence="1">The sequence shown here is derived from an EMBL/GenBank/DDBJ whole genome shotgun (WGS) entry which is preliminary data.</text>
</comment>
<evidence type="ECO:0000313" key="1">
    <source>
        <dbReference type="EMBL" id="MPN16953.1"/>
    </source>
</evidence>
<sequence>MNDPPEPVDIQQDKNTFFRDIKFISEPGALYLWHKLAACLPEIFAELCSHWLYPKLRTVHLGKLKQLSEQPVCSLTVLVNDLEVRAALLLGQPRILHTHFRIALYTGHRIFEVMGNV</sequence>